<organism evidence="2 3">
    <name type="scientific">Saprospira grandis (strain Lewin)</name>
    <dbReference type="NCBI Taxonomy" id="984262"/>
    <lineage>
        <taxon>Bacteria</taxon>
        <taxon>Pseudomonadati</taxon>
        <taxon>Bacteroidota</taxon>
        <taxon>Saprospiria</taxon>
        <taxon>Saprospirales</taxon>
        <taxon>Saprospiraceae</taxon>
        <taxon>Saprospira</taxon>
    </lineage>
</organism>
<feature type="region of interest" description="Disordered" evidence="1">
    <location>
        <begin position="22"/>
        <end position="49"/>
    </location>
</feature>
<reference evidence="2 3" key="1">
    <citation type="journal article" date="2012" name="Stand. Genomic Sci.">
        <title>Complete genome sequencing and analysis of Saprospira grandis str. Lewin, a predatory marine bacterium.</title>
        <authorList>
            <person name="Saw J.H."/>
            <person name="Yuryev A."/>
            <person name="Kanbe M."/>
            <person name="Hou S."/>
            <person name="Young A.G."/>
            <person name="Aizawa S."/>
            <person name="Alam M."/>
        </authorList>
    </citation>
    <scope>NUCLEOTIDE SEQUENCE [LARGE SCALE GENOMIC DNA]</scope>
    <source>
        <strain evidence="2 3">Lewin</strain>
    </source>
</reference>
<dbReference type="HOGENOM" id="CLU_3140546_0_0_10"/>
<dbReference type="STRING" id="984262.SGRA_4192"/>
<evidence type="ECO:0000313" key="3">
    <source>
        <dbReference type="Proteomes" id="UP000007519"/>
    </source>
</evidence>
<dbReference type="EMBL" id="CP002831">
    <property type="protein sequence ID" value="AFC26907.1"/>
    <property type="molecule type" value="Genomic_DNA"/>
</dbReference>
<dbReference type="KEGG" id="sgn:SGRA_4192"/>
<dbReference type="AlphaFoldDB" id="H6L8V1"/>
<protein>
    <submittedName>
        <fullName evidence="2">Uncharacterized protein</fullName>
    </submittedName>
</protein>
<keyword evidence="3" id="KW-1185">Reference proteome</keyword>
<name>H6L8V1_SAPGL</name>
<evidence type="ECO:0000313" key="2">
    <source>
        <dbReference type="EMBL" id="AFC26907.1"/>
    </source>
</evidence>
<proteinExistence type="predicted"/>
<feature type="compositionally biased region" description="Basic and acidic residues" evidence="1">
    <location>
        <begin position="25"/>
        <end position="40"/>
    </location>
</feature>
<evidence type="ECO:0000256" key="1">
    <source>
        <dbReference type="SAM" id="MobiDB-lite"/>
    </source>
</evidence>
<accession>H6L8V1</accession>
<gene>
    <name evidence="2" type="ordered locus">SGRA_4192</name>
</gene>
<sequence>MPRRRKTAQRCAAVARRARPSFFEQSEKKRRAEQTCERRSIAAADLGEA</sequence>
<dbReference type="Proteomes" id="UP000007519">
    <property type="component" value="Chromosome"/>
</dbReference>